<dbReference type="AlphaFoldDB" id="A0A5Q2FG91"/>
<keyword evidence="3 6" id="KW-0812">Transmembrane</keyword>
<sequence>MPSTTPARPRLWPLYAGGFLGPFGGAVTNTMLPELAHGLGTDLQVASSAVTWYMIPFCLALLVSGTLAQRWGRGRTIRGGYALYLAASLVCVLAQALPAGWVVPVFMAGRAAQGIGNAFTTPVLVTLLAEFVSPERLGRSLGLFASMQAAGQAFSPLVGGVAADTDYRFAFAVTGLAALVLGLVTPSGRAGRSGPAPAADWRDLANARVAQSSAIAFAAQVTATGVTVLAALIATDRFGLSPTARGLVVAFYGVAGLVSGNVAGRMADRWGVRRLGIAALLILGLSMALVGLAPWLALLVLLVGAIGAAGTASRILTNTLALRSTPRNTGGATSVTMAVQFLGSATVPALLPLYAAAPALATGVAGGVSALGALVAALPVRPARTDRDR</sequence>
<name>A0A5Q2FG91_9ACTN</name>
<proteinExistence type="predicted"/>
<evidence type="ECO:0000256" key="6">
    <source>
        <dbReference type="SAM" id="Phobius"/>
    </source>
</evidence>
<feature type="transmembrane region" description="Helical" evidence="6">
    <location>
        <begin position="12"/>
        <end position="32"/>
    </location>
</feature>
<evidence type="ECO:0000256" key="3">
    <source>
        <dbReference type="ARBA" id="ARBA00022692"/>
    </source>
</evidence>
<dbReference type="PANTHER" id="PTHR43124:SF3">
    <property type="entry name" value="CHLORAMPHENICOL EFFLUX PUMP RV0191"/>
    <property type="match status" value="1"/>
</dbReference>
<dbReference type="RefSeq" id="WP_153572235.1">
    <property type="nucleotide sequence ID" value="NZ_CP045725.1"/>
</dbReference>
<evidence type="ECO:0000313" key="8">
    <source>
        <dbReference type="EMBL" id="QGF23705.1"/>
    </source>
</evidence>
<dbReference type="InterPro" id="IPR011701">
    <property type="entry name" value="MFS"/>
</dbReference>
<evidence type="ECO:0000313" key="9">
    <source>
        <dbReference type="Proteomes" id="UP000386847"/>
    </source>
</evidence>
<dbReference type="PROSITE" id="PS50850">
    <property type="entry name" value="MFS"/>
    <property type="match status" value="1"/>
</dbReference>
<feature type="transmembrane region" description="Helical" evidence="6">
    <location>
        <begin position="81"/>
        <end position="101"/>
    </location>
</feature>
<feature type="transmembrane region" description="Helical" evidence="6">
    <location>
        <begin position="209"/>
        <end position="234"/>
    </location>
</feature>
<dbReference type="PRINTS" id="PR01036">
    <property type="entry name" value="TCRTETB"/>
</dbReference>
<keyword evidence="2" id="KW-1003">Cell membrane</keyword>
<keyword evidence="5 6" id="KW-0472">Membrane</keyword>
<reference evidence="8 9" key="1">
    <citation type="submission" date="2019-10" db="EMBL/GenBank/DDBJ databases">
        <title>Genomic analysis of Raineyella sp. CBA3103.</title>
        <authorList>
            <person name="Roh S.W."/>
        </authorList>
    </citation>
    <scope>NUCLEOTIDE SEQUENCE [LARGE SCALE GENOMIC DNA]</scope>
    <source>
        <strain evidence="8 9">CBA3103</strain>
    </source>
</reference>
<feature type="transmembrane region" description="Helical" evidence="6">
    <location>
        <begin position="52"/>
        <end position="69"/>
    </location>
</feature>
<evidence type="ECO:0000256" key="5">
    <source>
        <dbReference type="ARBA" id="ARBA00023136"/>
    </source>
</evidence>
<dbReference type="SUPFAM" id="SSF103473">
    <property type="entry name" value="MFS general substrate transporter"/>
    <property type="match status" value="1"/>
</dbReference>
<dbReference type="InterPro" id="IPR036259">
    <property type="entry name" value="MFS_trans_sf"/>
</dbReference>
<dbReference type="GO" id="GO:0005886">
    <property type="term" value="C:plasma membrane"/>
    <property type="evidence" value="ECO:0007669"/>
    <property type="project" value="UniProtKB-SubCell"/>
</dbReference>
<dbReference type="KEGG" id="rain:Rai3103_08500"/>
<feature type="transmembrane region" description="Helical" evidence="6">
    <location>
        <begin position="357"/>
        <end position="380"/>
    </location>
</feature>
<feature type="domain" description="Major facilitator superfamily (MFS) profile" evidence="7">
    <location>
        <begin position="10"/>
        <end position="384"/>
    </location>
</feature>
<dbReference type="Proteomes" id="UP000386847">
    <property type="component" value="Chromosome"/>
</dbReference>
<feature type="transmembrane region" description="Helical" evidence="6">
    <location>
        <begin position="275"/>
        <end position="292"/>
    </location>
</feature>
<dbReference type="Gene3D" id="1.20.1250.20">
    <property type="entry name" value="MFS general substrate transporter like domains"/>
    <property type="match status" value="2"/>
</dbReference>
<evidence type="ECO:0000256" key="4">
    <source>
        <dbReference type="ARBA" id="ARBA00022989"/>
    </source>
</evidence>
<dbReference type="EMBL" id="CP045725">
    <property type="protein sequence ID" value="QGF23705.1"/>
    <property type="molecule type" value="Genomic_DNA"/>
</dbReference>
<feature type="transmembrane region" description="Helical" evidence="6">
    <location>
        <begin position="169"/>
        <end position="188"/>
    </location>
</feature>
<evidence type="ECO:0000259" key="7">
    <source>
        <dbReference type="PROSITE" id="PS50850"/>
    </source>
</evidence>
<keyword evidence="4 6" id="KW-1133">Transmembrane helix</keyword>
<protein>
    <submittedName>
        <fullName evidence="8">MFS transporter</fullName>
    </submittedName>
</protein>
<feature type="transmembrane region" description="Helical" evidence="6">
    <location>
        <begin position="246"/>
        <end position="263"/>
    </location>
</feature>
<feature type="transmembrane region" description="Helical" evidence="6">
    <location>
        <begin position="329"/>
        <end position="351"/>
    </location>
</feature>
<feature type="transmembrane region" description="Helical" evidence="6">
    <location>
        <begin position="298"/>
        <end position="317"/>
    </location>
</feature>
<evidence type="ECO:0000256" key="1">
    <source>
        <dbReference type="ARBA" id="ARBA00004651"/>
    </source>
</evidence>
<dbReference type="Pfam" id="PF07690">
    <property type="entry name" value="MFS_1"/>
    <property type="match status" value="1"/>
</dbReference>
<comment type="subcellular location">
    <subcellularLocation>
        <location evidence="1">Cell membrane</location>
        <topology evidence="1">Multi-pass membrane protein</topology>
    </subcellularLocation>
</comment>
<evidence type="ECO:0000256" key="2">
    <source>
        <dbReference type="ARBA" id="ARBA00022475"/>
    </source>
</evidence>
<keyword evidence="9" id="KW-1185">Reference proteome</keyword>
<dbReference type="GO" id="GO:0022857">
    <property type="term" value="F:transmembrane transporter activity"/>
    <property type="evidence" value="ECO:0007669"/>
    <property type="project" value="InterPro"/>
</dbReference>
<organism evidence="8 9">
    <name type="scientific">Raineyella fluvialis</name>
    <dbReference type="NCBI Taxonomy" id="2662261"/>
    <lineage>
        <taxon>Bacteria</taxon>
        <taxon>Bacillati</taxon>
        <taxon>Actinomycetota</taxon>
        <taxon>Actinomycetes</taxon>
        <taxon>Propionibacteriales</taxon>
        <taxon>Propionibacteriaceae</taxon>
        <taxon>Raineyella</taxon>
    </lineage>
</organism>
<dbReference type="InterPro" id="IPR020846">
    <property type="entry name" value="MFS_dom"/>
</dbReference>
<dbReference type="InterPro" id="IPR050189">
    <property type="entry name" value="MFS_Efflux_Transporters"/>
</dbReference>
<dbReference type="PANTHER" id="PTHR43124">
    <property type="entry name" value="PURINE EFFLUX PUMP PBUE"/>
    <property type="match status" value="1"/>
</dbReference>
<accession>A0A5Q2FG91</accession>
<gene>
    <name evidence="8" type="ORF">Rai3103_08500</name>
</gene>